<dbReference type="PANTHER" id="PTHR47447:SF17">
    <property type="entry name" value="OS12G0638900 PROTEIN"/>
    <property type="match status" value="1"/>
</dbReference>
<dbReference type="InterPro" id="IPR011990">
    <property type="entry name" value="TPR-like_helical_dom_sf"/>
</dbReference>
<evidence type="ECO:0000256" key="2">
    <source>
        <dbReference type="ARBA" id="ARBA00022737"/>
    </source>
</evidence>
<comment type="similarity">
    <text evidence="1">Belongs to the CCM1 family.</text>
</comment>
<dbReference type="Proteomes" id="UP000249464">
    <property type="component" value="Unassembled WGS sequence"/>
</dbReference>
<feature type="compositionally biased region" description="Polar residues" evidence="6">
    <location>
        <begin position="150"/>
        <end position="178"/>
    </location>
</feature>
<evidence type="ECO:0000313" key="8">
    <source>
        <dbReference type="Proteomes" id="UP000249464"/>
    </source>
</evidence>
<keyword evidence="8" id="KW-1185">Reference proteome</keyword>
<feature type="region of interest" description="Disordered" evidence="6">
    <location>
        <begin position="150"/>
        <end position="186"/>
    </location>
</feature>
<evidence type="ECO:0000256" key="4">
    <source>
        <dbReference type="ARBA" id="ARBA00044511"/>
    </source>
</evidence>
<evidence type="ECO:0000256" key="6">
    <source>
        <dbReference type="SAM" id="MobiDB-lite"/>
    </source>
</evidence>
<proteinExistence type="inferred from homology"/>
<dbReference type="STRING" id="796604.A0A2X0N6K0"/>
<dbReference type="EMBL" id="FQNC01000048">
    <property type="protein sequence ID" value="SGY79953.1"/>
    <property type="molecule type" value="Genomic_DNA"/>
</dbReference>
<gene>
    <name evidence="7" type="primary">BQ5605_C008g05257</name>
    <name evidence="7" type="ORF">BQ5605_C008G05257</name>
</gene>
<dbReference type="Pfam" id="PF01535">
    <property type="entry name" value="PPR"/>
    <property type="match status" value="1"/>
</dbReference>
<evidence type="ECO:0000256" key="1">
    <source>
        <dbReference type="ARBA" id="ARBA00006192"/>
    </source>
</evidence>
<comment type="function">
    <text evidence="3">Regulates mitochondrial small subunit maturation by controlling 15S rRNA 5'-end processing. Localizes to the 5' precursor of the 15S rRNA in a position that is subsequently occupied by mS47 in the mature yeast mtSSU. Uses structure and sequence-specific RNA recognition, binding to a single-stranded region of the precursor and specifically recognizing bases -6 to -1. The exchange of Ccm1 for mS47 is coupled to the irreversible removal of precursor rRNA that is accompanied by conformational changes of the mitoribosomal proteins uS5m and mS26. These conformational changes signal completion of 5'-end rRNA processing through protection of the mature 5'-end of the 15S rRNA and stabilization of mS47. The removal of the 5' precursor together with the dissociation of Ccm1 may be catalyzed by the 5'-3' exoribonuclease Pet127. Involved in the specific removal of group I introns in mitochondrial encoded transcripts.</text>
</comment>
<dbReference type="InterPro" id="IPR002885">
    <property type="entry name" value="PPR_rpt"/>
</dbReference>
<evidence type="ECO:0000313" key="7">
    <source>
        <dbReference type="EMBL" id="SGY79953.1"/>
    </source>
</evidence>
<dbReference type="PANTHER" id="PTHR47447">
    <property type="entry name" value="OS03G0856100 PROTEIN"/>
    <property type="match status" value="1"/>
</dbReference>
<feature type="compositionally biased region" description="Polar residues" evidence="6">
    <location>
        <begin position="66"/>
        <end position="76"/>
    </location>
</feature>
<accession>A0A2X0N6K0</accession>
<feature type="region of interest" description="Disordered" evidence="6">
    <location>
        <begin position="66"/>
        <end position="93"/>
    </location>
</feature>
<feature type="region of interest" description="Disordered" evidence="6">
    <location>
        <begin position="108"/>
        <end position="134"/>
    </location>
</feature>
<evidence type="ECO:0000256" key="5">
    <source>
        <dbReference type="PROSITE-ProRule" id="PRU00708"/>
    </source>
</evidence>
<dbReference type="Gene3D" id="1.25.40.10">
    <property type="entry name" value="Tetratricopeptide repeat domain"/>
    <property type="match status" value="2"/>
</dbReference>
<feature type="repeat" description="PPR" evidence="5">
    <location>
        <begin position="816"/>
        <end position="850"/>
    </location>
</feature>
<organism evidence="7 8">
    <name type="scientific">Microbotryum silenes-dioicae</name>
    <dbReference type="NCBI Taxonomy" id="796604"/>
    <lineage>
        <taxon>Eukaryota</taxon>
        <taxon>Fungi</taxon>
        <taxon>Dikarya</taxon>
        <taxon>Basidiomycota</taxon>
        <taxon>Pucciniomycotina</taxon>
        <taxon>Microbotryomycetes</taxon>
        <taxon>Microbotryales</taxon>
        <taxon>Microbotryaceae</taxon>
        <taxon>Microbotryum</taxon>
    </lineage>
</organism>
<dbReference type="AlphaFoldDB" id="A0A2X0N6K0"/>
<protein>
    <submittedName>
        <fullName evidence="7">BQ5605_C008g05257 protein</fullName>
    </submittedName>
</protein>
<evidence type="ECO:0000256" key="3">
    <source>
        <dbReference type="ARBA" id="ARBA00044493"/>
    </source>
</evidence>
<comment type="subunit">
    <text evidence="4">Binds to mitochondrial small subunit 15S rRNA.</text>
</comment>
<sequence>MLRRKCRSIVPPSMATLETCHIAAVLPAFLLPAFAIERAVLQLDVHLASDGAPSFVPMATTSSHAQSYLSPSSQHRSLPPSKPRLRSRTASSSSWAINSSRSFSSSAVTSQSLDSSSPPEQSHPRVWTSDDSRTTEHRIGSFAYRKGRLASSSSQLSGIPPRYNSQGRVYNPNATSQHPKTHGIDQCPGAIRDRMHRLAEPANRSELLRAIHQAPVSDWGDNALYSLLELKDHTRRLARLDDIAPITALSTLGIAAGQPTFSLQLLRNSMDAILLRYANDPKEAIRKISKLVEQPLRRLRHDKSFVTALSVTNPALARNCFTPVVLKNHLRALYELDRYPEAIRAFHMFEEHGLEPDAASWDDYVGAHLHHSDVQTAQAVLAEKIERGHGTTSNTVLTLLDGMYRYGGSRVMEDRALEDVTPEALMRSQAVSQDVRVLNKIIAARFARRDAAGALQVFQRYFDVSPELRSRVAEAFKIDSLESPLFFDHYQPTPDLATLAIITKALARTRQFETALSFIVEESQQPTLGLVIDDHTIAVIVLCLVERQPNGLAEANRFLQALPHGEGRVELVGTAFRTVDFPRFEPSGMSFETLLAATLRQTGLTGAKSLLERLVETHSNGSVSVSEGTITILVEYLAQQVGQIVEAASLIIRLWELSSDRENQRPSLKNVSALLRGALQSAKNKSMPSRDAFTLTRAVLPPNLLPPASDEHSGRPYQSIIGPDAAKIRASLVARVLQPDRTTAELLLETVSPVNSMVNDTEHMWEHLQSSILSRGIRPTYRHLDLILRAYIHLGDPAGALRALDRGLNHLLIEAHPALYATLINGFTLCGDLDGALQVYAEMSDRGIDPNRRVYVALVIGFIRQRKHDAARMVLEEAKQSLADQSIDTNPIFVGVEYRARIARDPFPDAVRWLHAKLATGQVEIDEVLARIVKRSWRWAKWKLNRRSRGLIEFKGGLPRNEWSDEEVAEIVESLEETWKWARTARANRRQELGRGWNEAQKIWNGSRKS</sequence>
<name>A0A2X0N6K0_9BASI</name>
<dbReference type="NCBIfam" id="TIGR00756">
    <property type="entry name" value="PPR"/>
    <property type="match status" value="1"/>
</dbReference>
<reference evidence="7 8" key="1">
    <citation type="submission" date="2016-11" db="EMBL/GenBank/DDBJ databases">
        <authorList>
            <person name="Jaros S."/>
            <person name="Januszkiewicz K."/>
            <person name="Wedrychowicz H."/>
        </authorList>
    </citation>
    <scope>NUCLEOTIDE SEQUENCE [LARGE SCALE GENOMIC DNA]</scope>
</reference>
<dbReference type="PROSITE" id="PS51375">
    <property type="entry name" value="PPR"/>
    <property type="match status" value="1"/>
</dbReference>
<keyword evidence="2" id="KW-0677">Repeat</keyword>